<dbReference type="InterPro" id="IPR051678">
    <property type="entry name" value="AGP_Transferase"/>
</dbReference>
<organism evidence="2 3">
    <name type="scientific">Paraphaeosphaeria minitans</name>
    <dbReference type="NCBI Taxonomy" id="565426"/>
    <lineage>
        <taxon>Eukaryota</taxon>
        <taxon>Fungi</taxon>
        <taxon>Dikarya</taxon>
        <taxon>Ascomycota</taxon>
        <taxon>Pezizomycotina</taxon>
        <taxon>Dothideomycetes</taxon>
        <taxon>Pleosporomycetidae</taxon>
        <taxon>Pleosporales</taxon>
        <taxon>Massarineae</taxon>
        <taxon>Didymosphaeriaceae</taxon>
        <taxon>Paraphaeosphaeria</taxon>
    </lineage>
</organism>
<evidence type="ECO:0000259" key="1">
    <source>
        <dbReference type="Pfam" id="PF01636"/>
    </source>
</evidence>
<gene>
    <name evidence="2" type="ORF">PMIN01_05870</name>
</gene>
<dbReference type="OrthoDB" id="4177236at2759"/>
<evidence type="ECO:0000313" key="2">
    <source>
        <dbReference type="EMBL" id="KAF9735955.1"/>
    </source>
</evidence>
<dbReference type="InterPro" id="IPR011009">
    <property type="entry name" value="Kinase-like_dom_sf"/>
</dbReference>
<evidence type="ECO:0000313" key="3">
    <source>
        <dbReference type="Proteomes" id="UP000756921"/>
    </source>
</evidence>
<keyword evidence="3" id="KW-1185">Reference proteome</keyword>
<comment type="caution">
    <text evidence="2">The sequence shown here is derived from an EMBL/GenBank/DDBJ whole genome shotgun (WGS) entry which is preliminary data.</text>
</comment>
<dbReference type="AlphaFoldDB" id="A0A9P6KRB0"/>
<reference evidence="2" key="1">
    <citation type="journal article" date="2020" name="Mol. Plant Microbe Interact.">
        <title>Genome Sequence of the Biocontrol Agent Coniothyrium minitans strain Conio (IMI 134523).</title>
        <authorList>
            <person name="Patel D."/>
            <person name="Shittu T.A."/>
            <person name="Baroncelli R."/>
            <person name="Muthumeenakshi S."/>
            <person name="Osborne T.H."/>
            <person name="Janganan T.K."/>
            <person name="Sreenivasaprasad S."/>
        </authorList>
    </citation>
    <scope>NUCLEOTIDE SEQUENCE</scope>
    <source>
        <strain evidence="2">Conio</strain>
    </source>
</reference>
<name>A0A9P6KRB0_9PLEO</name>
<sequence>MADTPFIVKLTRILRKTALYIEAQPSQSSTSKSNMLRTKTEYLQQTFGTTDEVQIWHKEEDNIHDAHISGTVKLALPYEAPVHPPLPSVEEIRQAWKTSRLTQPGGLCSVCRIGPMVVKFSTGIRILQEAENLLYLQEHTKVRAPRLYAAYKENYPQGEDGLVLANFLVMEFIEGMTMTEDYFMDMEKRDQRMLLQRLGEQLQLLRSVKPPGRAYYEELMLAFYEATEFRLSRWSCDPDYGEDEIKHLEDIKRVLWPSEHREPMLTHFDIKWPNMVVSPIKPSAGGEPGDWKVTLIDWDHAGWAPAYMQKASLFQRLPVLEEIRAQETFCGFHRSQYKEEMDVLMFEGFTLGLL</sequence>
<dbReference type="InterPro" id="IPR002575">
    <property type="entry name" value="Aminoglycoside_PTrfase"/>
</dbReference>
<dbReference type="Proteomes" id="UP000756921">
    <property type="component" value="Unassembled WGS sequence"/>
</dbReference>
<dbReference type="Pfam" id="PF01636">
    <property type="entry name" value="APH"/>
    <property type="match status" value="1"/>
</dbReference>
<protein>
    <submittedName>
        <fullName evidence="2">Phosphotransferase enzyme family protein</fullName>
    </submittedName>
</protein>
<dbReference type="PANTHER" id="PTHR21310">
    <property type="entry name" value="AMINOGLYCOSIDE PHOSPHOTRANSFERASE-RELATED-RELATED"/>
    <property type="match status" value="1"/>
</dbReference>
<dbReference type="PANTHER" id="PTHR21310:SF48">
    <property type="entry name" value="AMINOGLYCOSIDE PHOSPHOTRANSFERASE DOMAIN-CONTAINING PROTEIN"/>
    <property type="match status" value="1"/>
</dbReference>
<dbReference type="Gene3D" id="3.90.1200.10">
    <property type="match status" value="1"/>
</dbReference>
<dbReference type="SUPFAM" id="SSF56112">
    <property type="entry name" value="Protein kinase-like (PK-like)"/>
    <property type="match status" value="1"/>
</dbReference>
<proteinExistence type="predicted"/>
<dbReference type="EMBL" id="WJXW01000005">
    <property type="protein sequence ID" value="KAF9735955.1"/>
    <property type="molecule type" value="Genomic_DNA"/>
</dbReference>
<accession>A0A9P6KRB0</accession>
<feature type="domain" description="Aminoglycoside phosphotransferase" evidence="1">
    <location>
        <begin position="114"/>
        <end position="308"/>
    </location>
</feature>